<evidence type="ECO:0000313" key="11">
    <source>
        <dbReference type="Proteomes" id="UP000032809"/>
    </source>
</evidence>
<name>A0A0C7P1C4_DEFTU</name>
<protein>
    <recommendedName>
        <fullName evidence="3 7">2-C-methyl-D-erythritol 2,4-cyclodiphosphate synthase</fullName>
        <shortName evidence="7">MECDP-synthase</shortName>
        <shortName evidence="7">MECPP-synthase</shortName>
        <shortName evidence="7">MECPS</shortName>
        <ecNumber evidence="3 7">4.6.1.12</ecNumber>
    </recommendedName>
</protein>
<gene>
    <name evidence="7 10" type="primary">ispF</name>
    <name evidence="10" type="ORF">DTL3_0765</name>
</gene>
<feature type="domain" description="2-C-methyl-D-erythritol 2,4-cyclodiphosphate synthase" evidence="9">
    <location>
        <begin position="3"/>
        <end position="156"/>
    </location>
</feature>
<dbReference type="HAMAP" id="MF_00107">
    <property type="entry name" value="IspF"/>
    <property type="match status" value="1"/>
</dbReference>
<keyword evidence="4 7" id="KW-0479">Metal-binding</keyword>
<evidence type="ECO:0000256" key="7">
    <source>
        <dbReference type="HAMAP-Rule" id="MF_00107"/>
    </source>
</evidence>
<comment type="function">
    <text evidence="7">Involved in the biosynthesis of isopentenyl diphosphate (IPP) and dimethylallyl diphosphate (DMAPP), two major building blocks of isoprenoid compounds. Catalyzes the conversion of 4-diphosphocytidyl-2-C-methyl-D-erythritol 2-phosphate (CDP-ME2P) to 2-C-methyl-D-erythritol 2,4-cyclodiphosphate (ME-CPP) with a corresponding release of cytidine 5-monophosphate (CMP).</text>
</comment>
<evidence type="ECO:0000256" key="2">
    <source>
        <dbReference type="ARBA" id="ARBA00004709"/>
    </source>
</evidence>
<dbReference type="Pfam" id="PF02542">
    <property type="entry name" value="YgbB"/>
    <property type="match status" value="1"/>
</dbReference>
<dbReference type="CDD" id="cd00554">
    <property type="entry name" value="MECDP_synthase"/>
    <property type="match status" value="1"/>
</dbReference>
<accession>A0A0C7P1C4</accession>
<dbReference type="NCBIfam" id="TIGR00151">
    <property type="entry name" value="ispF"/>
    <property type="match status" value="1"/>
</dbReference>
<dbReference type="PANTHER" id="PTHR43181">
    <property type="entry name" value="2-C-METHYL-D-ERYTHRITOL 2,4-CYCLODIPHOSPHATE SYNTHASE, CHLOROPLASTIC"/>
    <property type="match status" value="1"/>
</dbReference>
<dbReference type="AlphaFoldDB" id="A0A0C7P1C4"/>
<feature type="binding site" evidence="7">
    <location>
        <begin position="37"/>
        <end position="38"/>
    </location>
    <ligand>
        <name>4-CDP-2-C-methyl-D-erythritol 2-phosphate</name>
        <dbReference type="ChEBI" id="CHEBI:57919"/>
    </ligand>
</feature>
<dbReference type="GO" id="GO:0008685">
    <property type="term" value="F:2-C-methyl-D-erythritol 2,4-cyclodiphosphate synthase activity"/>
    <property type="evidence" value="ECO:0007669"/>
    <property type="project" value="UniProtKB-UniRule"/>
</dbReference>
<evidence type="ECO:0000256" key="6">
    <source>
        <dbReference type="ARBA" id="ARBA00023239"/>
    </source>
</evidence>
<evidence type="ECO:0000256" key="1">
    <source>
        <dbReference type="ARBA" id="ARBA00000200"/>
    </source>
</evidence>
<keyword evidence="5 7" id="KW-0414">Isoprene biosynthesis</keyword>
<organism evidence="10 11">
    <name type="scientific">Defluviitoga tunisiensis</name>
    <dbReference type="NCBI Taxonomy" id="1006576"/>
    <lineage>
        <taxon>Bacteria</taxon>
        <taxon>Thermotogati</taxon>
        <taxon>Thermotogota</taxon>
        <taxon>Thermotogae</taxon>
        <taxon>Petrotogales</taxon>
        <taxon>Petrotogaceae</taxon>
        <taxon>Defluviitoga</taxon>
    </lineage>
</organism>
<evidence type="ECO:0000256" key="5">
    <source>
        <dbReference type="ARBA" id="ARBA00023229"/>
    </source>
</evidence>
<dbReference type="Proteomes" id="UP000032809">
    <property type="component" value="Chromosome I"/>
</dbReference>
<dbReference type="UniPathway" id="UPA00056">
    <property type="reaction ID" value="UER00095"/>
</dbReference>
<feature type="binding site" evidence="7">
    <location>
        <position position="9"/>
    </location>
    <ligand>
        <name>a divalent metal cation</name>
        <dbReference type="ChEBI" id="CHEBI:60240"/>
    </ligand>
</feature>
<comment type="caution">
    <text evidence="7">Lacks conserved residue(s) required for the propagation of feature annotation.</text>
</comment>
<evidence type="ECO:0000256" key="4">
    <source>
        <dbReference type="ARBA" id="ARBA00022723"/>
    </source>
</evidence>
<feature type="site" description="Transition state stabilizer" evidence="7">
    <location>
        <position position="136"/>
    </location>
</feature>
<feature type="site" description="Transition state stabilizer" evidence="7">
    <location>
        <position position="37"/>
    </location>
</feature>
<reference evidence="11" key="1">
    <citation type="submission" date="2014-11" db="EMBL/GenBank/DDBJ databases">
        <authorList>
            <person name="Wibberg D."/>
        </authorList>
    </citation>
    <scope>NUCLEOTIDE SEQUENCE [LARGE SCALE GENOMIC DNA]</scope>
    <source>
        <strain evidence="11">L3</strain>
    </source>
</reference>
<keyword evidence="11" id="KW-1185">Reference proteome</keyword>
<dbReference type="GO" id="GO:0046872">
    <property type="term" value="F:metal ion binding"/>
    <property type="evidence" value="ECO:0007669"/>
    <property type="project" value="UniProtKB-KW"/>
</dbReference>
<feature type="binding site" evidence="7">
    <location>
        <position position="11"/>
    </location>
    <ligand>
        <name>a divalent metal cation</name>
        <dbReference type="ChEBI" id="CHEBI:60240"/>
    </ligand>
</feature>
<keyword evidence="6 7" id="KW-0456">Lyase</keyword>
<comment type="cofactor">
    <cofactor evidence="7">
        <name>a divalent metal cation</name>
        <dbReference type="ChEBI" id="CHEBI:60240"/>
    </cofactor>
    <text evidence="7">Binds 1 divalent metal cation per subunit.</text>
</comment>
<comment type="similarity">
    <text evidence="7 8">Belongs to the IspF family.</text>
</comment>
<feature type="binding site" evidence="7">
    <location>
        <begin position="9"/>
        <end position="11"/>
    </location>
    <ligand>
        <name>4-CDP-2-C-methyl-D-erythritol 2-phosphate</name>
        <dbReference type="ChEBI" id="CHEBI:57919"/>
    </ligand>
</feature>
<evidence type="ECO:0000256" key="3">
    <source>
        <dbReference type="ARBA" id="ARBA00012579"/>
    </source>
</evidence>
<dbReference type="InterPro" id="IPR003526">
    <property type="entry name" value="MECDP_synthase"/>
</dbReference>
<dbReference type="EC" id="4.6.1.12" evidence="3 7"/>
<comment type="pathway">
    <text evidence="2 7">Isoprenoid biosynthesis; isopentenyl diphosphate biosynthesis via DXP pathway; isopentenyl diphosphate from 1-deoxy-D-xylulose 5-phosphate: step 4/6.</text>
</comment>
<feature type="binding site" evidence="7">
    <location>
        <begin position="64"/>
        <end position="68"/>
    </location>
    <ligand>
        <name>4-CDP-2-C-methyl-D-erythritol 2-phosphate</name>
        <dbReference type="ChEBI" id="CHEBI:57919"/>
    </ligand>
</feature>
<dbReference type="PROSITE" id="PS01350">
    <property type="entry name" value="ISPF"/>
    <property type="match status" value="1"/>
</dbReference>
<dbReference type="GO" id="GO:0019288">
    <property type="term" value="P:isopentenyl diphosphate biosynthetic process, methylerythritol 4-phosphate pathway"/>
    <property type="evidence" value="ECO:0007669"/>
    <property type="project" value="UniProtKB-UniRule"/>
</dbReference>
<dbReference type="PANTHER" id="PTHR43181:SF1">
    <property type="entry name" value="2-C-METHYL-D-ERYTHRITOL 2,4-CYCLODIPHOSPHATE SYNTHASE, CHLOROPLASTIC"/>
    <property type="match status" value="1"/>
</dbReference>
<comment type="catalytic activity">
    <reaction evidence="1 7 8">
        <text>4-CDP-2-C-methyl-D-erythritol 2-phosphate = 2-C-methyl-D-erythritol 2,4-cyclic diphosphate + CMP</text>
        <dbReference type="Rhea" id="RHEA:23864"/>
        <dbReference type="ChEBI" id="CHEBI:57919"/>
        <dbReference type="ChEBI" id="CHEBI:58483"/>
        <dbReference type="ChEBI" id="CHEBI:60377"/>
        <dbReference type="EC" id="4.6.1.12"/>
    </reaction>
</comment>
<evidence type="ECO:0000259" key="9">
    <source>
        <dbReference type="Pfam" id="PF02542"/>
    </source>
</evidence>
<dbReference type="STRING" id="1006576.DTL3_0765"/>
<proteinExistence type="inferred from homology"/>
<dbReference type="KEGG" id="dtn:DTL3_0765"/>
<feature type="binding site" evidence="7">
    <location>
        <position position="45"/>
    </location>
    <ligand>
        <name>a divalent metal cation</name>
        <dbReference type="ChEBI" id="CHEBI:60240"/>
    </ligand>
</feature>
<dbReference type="HOGENOM" id="CLU_084630_2_1_0"/>
<evidence type="ECO:0000313" key="10">
    <source>
        <dbReference type="EMBL" id="CEP78075.1"/>
    </source>
</evidence>
<comment type="subunit">
    <text evidence="7">Homotrimer.</text>
</comment>
<dbReference type="InterPro" id="IPR020555">
    <property type="entry name" value="MECDP_synthase_CS"/>
</dbReference>
<dbReference type="GO" id="GO:0016114">
    <property type="term" value="P:terpenoid biosynthetic process"/>
    <property type="evidence" value="ECO:0007669"/>
    <property type="project" value="InterPro"/>
</dbReference>
<dbReference type="InterPro" id="IPR036571">
    <property type="entry name" value="MECDP_synthase_sf"/>
</dbReference>
<evidence type="ECO:0000256" key="8">
    <source>
        <dbReference type="RuleBase" id="RU004395"/>
    </source>
</evidence>
<dbReference type="RefSeq" id="WP_171820581.1">
    <property type="nucleotide sequence ID" value="NZ_LN824141.1"/>
</dbReference>
<dbReference type="EMBL" id="LN824141">
    <property type="protein sequence ID" value="CEP78075.1"/>
    <property type="molecule type" value="Genomic_DNA"/>
</dbReference>
<sequence>MLKIGFGYDVHPFEQNRKLIVGGVEIKHPKGIGLYGHSDADVLFHALIDALLGMCGMGSIGELFPETDEYKNINSSVLLDKTCLFISKKYRMTINNIDCIIISKSVRIAPLVEDMKNNISQIIKIPTNIISIKGKSGNGLGIGGTDQGIEVYCVILGDIIEI</sequence>
<dbReference type="PATRIC" id="fig|1006576.9.peg.754"/>
<dbReference type="SUPFAM" id="SSF69765">
    <property type="entry name" value="IpsF-like"/>
    <property type="match status" value="1"/>
</dbReference>
<dbReference type="Gene3D" id="3.30.1330.50">
    <property type="entry name" value="2-C-methyl-D-erythritol 2,4-cyclodiphosphate synthase"/>
    <property type="match status" value="1"/>
</dbReference>